<dbReference type="EnsemblFungi" id="PTTG_00357-t43_1">
    <property type="protein sequence ID" value="PTTG_00357-t43_1-p1"/>
    <property type="gene ID" value="PTTG_00357"/>
</dbReference>
<dbReference type="Pfam" id="PF20231">
    <property type="entry name" value="DUF6589"/>
    <property type="match status" value="1"/>
</dbReference>
<evidence type="ECO:0000313" key="4">
    <source>
        <dbReference type="Proteomes" id="UP000005240"/>
    </source>
</evidence>
<protein>
    <recommendedName>
        <fullName evidence="1">DUF6589 domain-containing protein</fullName>
    </recommendedName>
</protein>
<organism evidence="2">
    <name type="scientific">Puccinia triticina (isolate 1-1 / race 1 (BBBD))</name>
    <name type="common">Brown leaf rust fungus</name>
    <dbReference type="NCBI Taxonomy" id="630390"/>
    <lineage>
        <taxon>Eukaryota</taxon>
        <taxon>Fungi</taxon>
        <taxon>Dikarya</taxon>
        <taxon>Basidiomycota</taxon>
        <taxon>Pucciniomycotina</taxon>
        <taxon>Pucciniomycetes</taxon>
        <taxon>Pucciniales</taxon>
        <taxon>Pucciniaceae</taxon>
        <taxon>Puccinia</taxon>
    </lineage>
</organism>
<reference evidence="2" key="2">
    <citation type="submission" date="2016-05" db="EMBL/GenBank/DDBJ databases">
        <title>Comparative analysis highlights variable genome content of wheat rusts and divergence of the mating loci.</title>
        <authorList>
            <person name="Cuomo C.A."/>
            <person name="Bakkeren G."/>
            <person name="Szabo L."/>
            <person name="Khalil H."/>
            <person name="Joly D."/>
            <person name="Goldberg J."/>
            <person name="Young S."/>
            <person name="Zeng Q."/>
            <person name="Fellers J."/>
        </authorList>
    </citation>
    <scope>NUCLEOTIDE SEQUENCE [LARGE SCALE GENOMIC DNA]</scope>
    <source>
        <strain evidence="2">1-1 BBBD Race 1</strain>
    </source>
</reference>
<dbReference type="Proteomes" id="UP000005240">
    <property type="component" value="Unassembled WGS sequence"/>
</dbReference>
<accession>A0A180G2Z0</accession>
<gene>
    <name evidence="2" type="ORF">PTTG_00357</name>
</gene>
<sequence length="771" mass="87755">MQPIQDQDQENLRSIPLHVRIIDICDRINLHQLTPKKFVLALLTNSHESVVKRRMKWSGKGLPTTMELLMELISLVKTNKEGQKLWEDIVLDEAVDIAERQKPSSGNYPTGLFQSSQTITSDFFEEKTQENFVNLLTKDGMPFIYGLVYRVLSKSKSSEANVPVDSNDQITANFDHEDQEGLEMEGITYSHLPSSLTHRKKSISTLVCGMIAFARNRRHNAIQLKTALQLVSCGVTDRVNHFLMYHGLVCGQRTAMAALKTLSSKAEENMKIFFAETYKNFPMAPIICIDNLDIEEHVHTYAVGNRTRTFHGTWGYFHLPPQDLLDTLDMSEISLEKFNEAMQKVPDFSIQPHMFMPTRDSEDSYKLVWKSQIARVMNQYIATPQDPSTAIRRNPPVVEQISKTPPNIQMLKLMDASENSAEGIGQVLDSVAKQAGLSPEKFFGKLLLMDGDLATCRNFNSLRSLRMPSRYAQHSLNNISFQLGASHTLWNIAHCIFKTHFGDPQNSSDTGAWRVLHALGVPHEKAMPKKDFSLMIKYIERVHEATILYGLKVVMKTESEPLVEFDEANPKPKMETEKWNRIIDQFYDRFCTAEARADAHDQSSPKGEKPAQSSPKLNNVLLRLHEFSTVVEANRAMKAGDIGRLMNVCKMWAVMSQGLKGLTNYSAYLPRMILLLTVLLPKSLAKLFRHLILFSPSGRDNHFVAKDFFLELQNYWLKFVFNRTTKGTQIERLKDLISLNIQLASKIIIFCTLQSKQKLGQVLMLCCLSFQ</sequence>
<dbReference type="OrthoDB" id="2501184at2759"/>
<proteinExistence type="predicted"/>
<evidence type="ECO:0000259" key="1">
    <source>
        <dbReference type="Pfam" id="PF20231"/>
    </source>
</evidence>
<reference evidence="3" key="4">
    <citation type="submission" date="2025-05" db="UniProtKB">
        <authorList>
            <consortium name="EnsemblFungi"/>
        </authorList>
    </citation>
    <scope>IDENTIFICATION</scope>
    <source>
        <strain evidence="3">isolate 1-1 / race 1 (BBBD)</strain>
    </source>
</reference>
<feature type="domain" description="DUF6589" evidence="1">
    <location>
        <begin position="352"/>
        <end position="746"/>
    </location>
</feature>
<dbReference type="AlphaFoldDB" id="A0A180G2Z0"/>
<reference evidence="3 4" key="3">
    <citation type="journal article" date="2017" name="G3 (Bethesda)">
        <title>Comparative analysis highlights variable genome content of wheat rusts and divergence of the mating loci.</title>
        <authorList>
            <person name="Cuomo C.A."/>
            <person name="Bakkeren G."/>
            <person name="Khalil H.B."/>
            <person name="Panwar V."/>
            <person name="Joly D."/>
            <person name="Linning R."/>
            <person name="Sakthikumar S."/>
            <person name="Song X."/>
            <person name="Adiconis X."/>
            <person name="Fan L."/>
            <person name="Goldberg J.M."/>
            <person name="Levin J.Z."/>
            <person name="Young S."/>
            <person name="Zeng Q."/>
            <person name="Anikster Y."/>
            <person name="Bruce M."/>
            <person name="Wang M."/>
            <person name="Yin C."/>
            <person name="McCallum B."/>
            <person name="Szabo L.J."/>
            <person name="Hulbert S."/>
            <person name="Chen X."/>
            <person name="Fellers J.P."/>
        </authorList>
    </citation>
    <scope>NUCLEOTIDE SEQUENCE</scope>
    <source>
        <strain evidence="4">Isolate 1-1 / race 1 (BBBD)</strain>
        <strain evidence="3">isolate 1-1 / race 1 (BBBD)</strain>
    </source>
</reference>
<keyword evidence="4" id="KW-1185">Reference proteome</keyword>
<name>A0A180G2Z0_PUCT1</name>
<dbReference type="EMBL" id="ADAS02000645">
    <property type="protein sequence ID" value="OAV87017.1"/>
    <property type="molecule type" value="Genomic_DNA"/>
</dbReference>
<reference evidence="2" key="1">
    <citation type="submission" date="2009-11" db="EMBL/GenBank/DDBJ databases">
        <authorList>
            <consortium name="The Broad Institute Genome Sequencing Platform"/>
            <person name="Ward D."/>
            <person name="Feldgarden M."/>
            <person name="Earl A."/>
            <person name="Young S.K."/>
            <person name="Zeng Q."/>
            <person name="Koehrsen M."/>
            <person name="Alvarado L."/>
            <person name="Berlin A."/>
            <person name="Bochicchio J."/>
            <person name="Borenstein D."/>
            <person name="Chapman S.B."/>
            <person name="Chen Z."/>
            <person name="Engels R."/>
            <person name="Freedman E."/>
            <person name="Gellesch M."/>
            <person name="Goldberg J."/>
            <person name="Griggs A."/>
            <person name="Gujja S."/>
            <person name="Heilman E."/>
            <person name="Heiman D."/>
            <person name="Hepburn T."/>
            <person name="Howarth C."/>
            <person name="Jen D."/>
            <person name="Larson L."/>
            <person name="Lewis B."/>
            <person name="Mehta T."/>
            <person name="Park D."/>
            <person name="Pearson M."/>
            <person name="Roberts A."/>
            <person name="Saif S."/>
            <person name="Shea T."/>
            <person name="Shenoy N."/>
            <person name="Sisk P."/>
            <person name="Stolte C."/>
            <person name="Sykes S."/>
            <person name="Thomson T."/>
            <person name="Walk T."/>
            <person name="White J."/>
            <person name="Yandava C."/>
            <person name="Izard J."/>
            <person name="Baranova O.V."/>
            <person name="Blanton J.M."/>
            <person name="Tanner A.C."/>
            <person name="Dewhirst F.E."/>
            <person name="Haas B."/>
            <person name="Nusbaum C."/>
            <person name="Birren B."/>
        </authorList>
    </citation>
    <scope>NUCLEOTIDE SEQUENCE [LARGE SCALE GENOMIC DNA]</scope>
    <source>
        <strain evidence="2">1-1 BBBD Race 1</strain>
    </source>
</reference>
<evidence type="ECO:0000313" key="2">
    <source>
        <dbReference type="EMBL" id="OAV87017.1"/>
    </source>
</evidence>
<dbReference type="InterPro" id="IPR046496">
    <property type="entry name" value="DUF6589"/>
</dbReference>
<evidence type="ECO:0000313" key="3">
    <source>
        <dbReference type="EnsemblFungi" id="PTTG_00357-t43_1-p1"/>
    </source>
</evidence>
<dbReference type="VEuPathDB" id="FungiDB:PTTG_00357"/>